<reference evidence="2" key="1">
    <citation type="submission" date="2018-06" db="EMBL/GenBank/DDBJ databases">
        <authorList>
            <person name="Zhirakovskaya E."/>
        </authorList>
    </citation>
    <scope>NUCLEOTIDE SEQUENCE</scope>
</reference>
<proteinExistence type="predicted"/>
<gene>
    <name evidence="2" type="ORF">MNBD_ALPHA12-2150</name>
</gene>
<dbReference type="InterPro" id="IPR006311">
    <property type="entry name" value="TAT_signal"/>
</dbReference>
<dbReference type="PROSITE" id="PS51318">
    <property type="entry name" value="TAT"/>
    <property type="match status" value="1"/>
</dbReference>
<evidence type="ECO:0000256" key="1">
    <source>
        <dbReference type="SAM" id="MobiDB-lite"/>
    </source>
</evidence>
<feature type="region of interest" description="Disordered" evidence="1">
    <location>
        <begin position="131"/>
        <end position="152"/>
    </location>
</feature>
<sequence>MTKFEKPSILTRKNLLSGIAGIALVVGMGLAPLSSAYAGGNNDNSGMNVSDTAPEAGETNNPAREAAENSMSKLGLNMENSAREIGAAARKVADGVHKDAENKMGDVEKGAREIGEAAHKAAEGVHKDAENKMGDHAKGNSANGSAQADGQPGVDTNAAPMLLADFISSVRKGNPVVSGNGSEANMELRYANGWKEEIDNGRYVLVDPNGNKIITRPVTSADISRMRSALK</sequence>
<accession>A0A3B0TS12</accession>
<name>A0A3B0TS12_9ZZZZ</name>
<protein>
    <submittedName>
        <fullName evidence="2">Uncharacterized protein</fullName>
    </submittedName>
</protein>
<evidence type="ECO:0000313" key="2">
    <source>
        <dbReference type="EMBL" id="VAW20728.1"/>
    </source>
</evidence>
<organism evidence="2">
    <name type="scientific">hydrothermal vent metagenome</name>
    <dbReference type="NCBI Taxonomy" id="652676"/>
    <lineage>
        <taxon>unclassified sequences</taxon>
        <taxon>metagenomes</taxon>
        <taxon>ecological metagenomes</taxon>
    </lineage>
</organism>
<dbReference type="AlphaFoldDB" id="A0A3B0TS12"/>
<feature type="region of interest" description="Disordered" evidence="1">
    <location>
        <begin position="45"/>
        <end position="69"/>
    </location>
</feature>
<dbReference type="EMBL" id="UOEO01000145">
    <property type="protein sequence ID" value="VAW20728.1"/>
    <property type="molecule type" value="Genomic_DNA"/>
</dbReference>